<proteinExistence type="predicted"/>
<reference evidence="2" key="1">
    <citation type="submission" date="2020-02" db="EMBL/GenBank/DDBJ databases">
        <authorList>
            <person name="Palmer J.M."/>
        </authorList>
    </citation>
    <scope>NUCLEOTIDE SEQUENCE</scope>
    <source>
        <strain evidence="2">EPUS1.4</strain>
        <tissue evidence="2">Thallus</tissue>
    </source>
</reference>
<organism evidence="2 3">
    <name type="scientific">Endocarpon pusillum</name>
    <dbReference type="NCBI Taxonomy" id="364733"/>
    <lineage>
        <taxon>Eukaryota</taxon>
        <taxon>Fungi</taxon>
        <taxon>Dikarya</taxon>
        <taxon>Ascomycota</taxon>
        <taxon>Pezizomycotina</taxon>
        <taxon>Eurotiomycetes</taxon>
        <taxon>Chaetothyriomycetidae</taxon>
        <taxon>Verrucariales</taxon>
        <taxon>Verrucariaceae</taxon>
        <taxon>Endocarpon</taxon>
    </lineage>
</organism>
<keyword evidence="1" id="KW-0812">Transmembrane</keyword>
<evidence type="ECO:0000313" key="2">
    <source>
        <dbReference type="EMBL" id="KAF7513249.1"/>
    </source>
</evidence>
<gene>
    <name evidence="2" type="ORF">GJ744_010645</name>
</gene>
<keyword evidence="3" id="KW-1185">Reference proteome</keyword>
<accession>A0A8H7E7G1</accession>
<dbReference type="AlphaFoldDB" id="A0A8H7E7G1"/>
<name>A0A8H7E7G1_9EURO</name>
<feature type="transmembrane region" description="Helical" evidence="1">
    <location>
        <begin position="129"/>
        <end position="148"/>
    </location>
</feature>
<feature type="transmembrane region" description="Helical" evidence="1">
    <location>
        <begin position="154"/>
        <end position="171"/>
    </location>
</feature>
<evidence type="ECO:0000313" key="3">
    <source>
        <dbReference type="Proteomes" id="UP000606974"/>
    </source>
</evidence>
<dbReference type="EMBL" id="JAACFV010000007">
    <property type="protein sequence ID" value="KAF7513249.1"/>
    <property type="molecule type" value="Genomic_DNA"/>
</dbReference>
<dbReference type="OrthoDB" id="5422688at2759"/>
<dbReference type="Proteomes" id="UP000606974">
    <property type="component" value="Unassembled WGS sequence"/>
</dbReference>
<protein>
    <submittedName>
        <fullName evidence="2">Uncharacterized protein</fullName>
    </submittedName>
</protein>
<keyword evidence="1" id="KW-0472">Membrane</keyword>
<sequence>MENQTCSALACHQPLRNVLEWSPFRIDALGIITMIGSDQVESAVGRLVNSRYVEYLPLLGAFAIASDQFADARSGYALYNITDGITTTDLAGWFVRWCSAQKFAKSDSTVRWSVDTRPWSLERYWRDRLTATLICIVTNGFLVALTILQGDWWGFANALSMVVSVLVRAHVLEQNRTALDLAARKGFDMSNGTESKFLVVLSDSRMIAMHAPSGLVQACFVQKPQPQDPRLYYTVRMIGWASFAVQAVSLGMSGLATQIITVLLMVSATVLMHFQVGCDDTIIGRRLKAQQHERGGTRRQDLYVSLQLEEHEEESMLRWNLMPHKTPVPASERWWREYYEKKKEFGDREKNLEKKVSVSVVVDPCGSV</sequence>
<keyword evidence="1" id="KW-1133">Transmembrane helix</keyword>
<comment type="caution">
    <text evidence="2">The sequence shown here is derived from an EMBL/GenBank/DDBJ whole genome shotgun (WGS) entry which is preliminary data.</text>
</comment>
<evidence type="ECO:0000256" key="1">
    <source>
        <dbReference type="SAM" id="Phobius"/>
    </source>
</evidence>